<feature type="binding site" evidence="5">
    <location>
        <position position="277"/>
    </location>
    <ligand>
        <name>substrate</name>
    </ligand>
</feature>
<dbReference type="NCBIfam" id="TIGR01048">
    <property type="entry name" value="lysA"/>
    <property type="match status" value="1"/>
</dbReference>
<dbReference type="Gene3D" id="3.20.20.10">
    <property type="entry name" value="Alanine racemase"/>
    <property type="match status" value="1"/>
</dbReference>
<feature type="binding site" evidence="5">
    <location>
        <position position="312"/>
    </location>
    <ligand>
        <name>substrate</name>
    </ligand>
</feature>
<evidence type="ECO:0000256" key="1">
    <source>
        <dbReference type="ARBA" id="ARBA00001933"/>
    </source>
</evidence>
<comment type="pathway">
    <text evidence="5 8">Amino-acid biosynthesis; L-lysine biosynthesis via DAP pathway; L-lysine from DL-2,6-diaminopimelate: step 1/1.</text>
</comment>
<dbReference type="EC" id="4.1.1.20" evidence="5 6"/>
<dbReference type="PANTHER" id="PTHR43727:SF2">
    <property type="entry name" value="GROUP IV DECARBOXYLASE"/>
    <property type="match status" value="1"/>
</dbReference>
<dbReference type="PROSITE" id="PS00879">
    <property type="entry name" value="ODR_DC_2_2"/>
    <property type="match status" value="1"/>
</dbReference>
<feature type="binding site" evidence="5">
    <location>
        <position position="372"/>
    </location>
    <ligand>
        <name>pyridoxal 5'-phosphate</name>
        <dbReference type="ChEBI" id="CHEBI:597326"/>
    </ligand>
</feature>
<comment type="cofactor">
    <cofactor evidence="1 5 7 8">
        <name>pyridoxal 5'-phosphate</name>
        <dbReference type="ChEBI" id="CHEBI:597326"/>
    </cofactor>
</comment>
<dbReference type="SUPFAM" id="SSF51419">
    <property type="entry name" value="PLP-binding barrel"/>
    <property type="match status" value="1"/>
</dbReference>
<dbReference type="InterPro" id="IPR022644">
    <property type="entry name" value="De-COase2_N"/>
</dbReference>
<feature type="binding site" evidence="5">
    <location>
        <position position="372"/>
    </location>
    <ligand>
        <name>substrate</name>
    </ligand>
</feature>
<keyword evidence="5 8" id="KW-0457">Lysine biosynthesis</keyword>
<feature type="domain" description="Orn/DAP/Arg decarboxylase 2 N-terminal" evidence="9">
    <location>
        <begin position="35"/>
        <end position="280"/>
    </location>
</feature>
<dbReference type="Gene3D" id="2.40.37.10">
    <property type="entry name" value="Lyase, Ornithine Decarboxylase, Chain A, domain 1"/>
    <property type="match status" value="1"/>
</dbReference>
<feature type="active site" description="Proton donor" evidence="7">
    <location>
        <position position="343"/>
    </location>
</feature>
<comment type="subunit">
    <text evidence="5">Homodimer.</text>
</comment>
<dbReference type="Pfam" id="PF02784">
    <property type="entry name" value="Orn_Arg_deC_N"/>
    <property type="match status" value="1"/>
</dbReference>
<sequence>MFSSRDGILAVEGVKVTEIVEETGTPVYITSKNILENNLKAYRDAFPNEGLLYAVKANNNLALMKIIASYTFGADVFSDGELYLASLAGFRKEKILFNGNSKSRKEIEMGVNAGVKFSVDSMDELRTISEIAKESGVEVEIAFRVNPDIDPKTHPKIATGLRESKFGIPHEMVREAYELALKLDGVVPAGIHCHIGSQILDLSPFVHALNRVMDIAKEIDQLGIELSFVDIGGGLGIDYEGKGAPTPGDLASAILPEFERRKGELNSDPQLWLEPGRSIVGNTTVLITRVNAVKRGYRNFVAVDAGFNILIRPAMYGSYHRVAVANKMDAEAADTYTIVGPICESGDILARDRNLPKVEAGDLIAIFDAGAYGFVMSSQYNGRPRCAEVLVNGDRWDVIREKESYGDLIAKQKIPDWLL</sequence>
<dbReference type="PANTHER" id="PTHR43727">
    <property type="entry name" value="DIAMINOPIMELATE DECARBOXYLASE"/>
    <property type="match status" value="1"/>
</dbReference>
<evidence type="ECO:0000313" key="10">
    <source>
        <dbReference type="EMBL" id="HFW31828.1"/>
    </source>
</evidence>
<organism evidence="10">
    <name type="scientific">Archaeoglobus fulgidus</name>
    <dbReference type="NCBI Taxonomy" id="2234"/>
    <lineage>
        <taxon>Archaea</taxon>
        <taxon>Methanobacteriati</taxon>
        <taxon>Methanobacteriota</taxon>
        <taxon>Archaeoglobi</taxon>
        <taxon>Archaeoglobales</taxon>
        <taxon>Archaeoglobaceae</taxon>
        <taxon>Archaeoglobus</taxon>
    </lineage>
</organism>
<dbReference type="GO" id="GO:0009089">
    <property type="term" value="P:lysine biosynthetic process via diaminopimelate"/>
    <property type="evidence" value="ECO:0007669"/>
    <property type="project" value="UniProtKB-UniRule"/>
</dbReference>
<dbReference type="AlphaFoldDB" id="A0A7C3RCW4"/>
<dbReference type="InterPro" id="IPR009006">
    <property type="entry name" value="Ala_racemase/Decarboxylase_C"/>
</dbReference>
<evidence type="ECO:0000256" key="6">
    <source>
        <dbReference type="NCBIfam" id="TIGR01048"/>
    </source>
</evidence>
<comment type="catalytic activity">
    <reaction evidence="5 8">
        <text>meso-2,6-diaminopimelate + H(+) = L-lysine + CO2</text>
        <dbReference type="Rhea" id="RHEA:15101"/>
        <dbReference type="ChEBI" id="CHEBI:15378"/>
        <dbReference type="ChEBI" id="CHEBI:16526"/>
        <dbReference type="ChEBI" id="CHEBI:32551"/>
        <dbReference type="ChEBI" id="CHEBI:57791"/>
        <dbReference type="EC" id="4.1.1.20"/>
    </reaction>
</comment>
<comment type="caution">
    <text evidence="10">The sequence shown here is derived from an EMBL/GenBank/DDBJ whole genome shotgun (WGS) entry which is preliminary data.</text>
</comment>
<accession>A0A7C3RCW4</accession>
<reference evidence="10" key="1">
    <citation type="journal article" date="2020" name="mSystems">
        <title>Genome- and Community-Level Interaction Insights into Carbon Utilization and Element Cycling Functions of Hydrothermarchaeota in Hydrothermal Sediment.</title>
        <authorList>
            <person name="Zhou Z."/>
            <person name="Liu Y."/>
            <person name="Xu W."/>
            <person name="Pan J."/>
            <person name="Luo Z.H."/>
            <person name="Li M."/>
        </authorList>
    </citation>
    <scope>NUCLEOTIDE SEQUENCE [LARGE SCALE GENOMIC DNA]</scope>
    <source>
        <strain evidence="10">SpSt-87</strain>
    </source>
</reference>
<evidence type="ECO:0000256" key="4">
    <source>
        <dbReference type="ARBA" id="ARBA00023239"/>
    </source>
</evidence>
<feature type="binding site" evidence="5">
    <location>
        <begin position="274"/>
        <end position="277"/>
    </location>
    <ligand>
        <name>pyridoxal 5'-phosphate</name>
        <dbReference type="ChEBI" id="CHEBI:597326"/>
    </ligand>
</feature>
<keyword evidence="3 5" id="KW-0663">Pyridoxal phosphate</keyword>
<evidence type="ECO:0000256" key="8">
    <source>
        <dbReference type="RuleBase" id="RU003738"/>
    </source>
</evidence>
<feature type="modified residue" description="N6-(pyridoxal phosphate)lysine" evidence="5 7">
    <location>
        <position position="56"/>
    </location>
</feature>
<evidence type="ECO:0000256" key="2">
    <source>
        <dbReference type="ARBA" id="ARBA00022793"/>
    </source>
</evidence>
<dbReference type="InterPro" id="IPR022657">
    <property type="entry name" value="De-COase2_CS"/>
</dbReference>
<feature type="binding site" evidence="5">
    <location>
        <position position="234"/>
    </location>
    <ligand>
        <name>pyridoxal 5'-phosphate</name>
        <dbReference type="ChEBI" id="CHEBI:597326"/>
    </ligand>
</feature>
<dbReference type="SUPFAM" id="SSF50621">
    <property type="entry name" value="Alanine racemase C-terminal domain-like"/>
    <property type="match status" value="1"/>
</dbReference>
<dbReference type="PRINTS" id="PR01179">
    <property type="entry name" value="ODADCRBXLASE"/>
</dbReference>
<evidence type="ECO:0000256" key="7">
    <source>
        <dbReference type="PIRSR" id="PIRSR600183-50"/>
    </source>
</evidence>
<comment type="function">
    <text evidence="5">Specifically catalyzes the decarboxylation of meso-diaminopimelate (meso-DAP) to L-lysine.</text>
</comment>
<dbReference type="InterPro" id="IPR022653">
    <property type="entry name" value="De-COase2_pyr-phos_BS"/>
</dbReference>
<proteinExistence type="inferred from homology"/>
<dbReference type="EMBL" id="DTLB01000011">
    <property type="protein sequence ID" value="HFW31828.1"/>
    <property type="molecule type" value="Genomic_DNA"/>
</dbReference>
<keyword evidence="2 5" id="KW-0210">Decarboxylase</keyword>
<dbReference type="InterPro" id="IPR000183">
    <property type="entry name" value="Orn/DAP/Arg_de-COase"/>
</dbReference>
<keyword evidence="5" id="KW-0028">Amino-acid biosynthesis</keyword>
<keyword evidence="4 5" id="KW-0456">Lyase</keyword>
<dbReference type="GO" id="GO:0030170">
    <property type="term" value="F:pyridoxal phosphate binding"/>
    <property type="evidence" value="ECO:0007669"/>
    <property type="project" value="UniProtKB-UniRule"/>
</dbReference>
<gene>
    <name evidence="5 10" type="primary">lysA</name>
    <name evidence="10" type="ORF">ENW66_02580</name>
</gene>
<dbReference type="UniPathway" id="UPA00034">
    <property type="reaction ID" value="UER00027"/>
</dbReference>
<dbReference type="InterPro" id="IPR029066">
    <property type="entry name" value="PLP-binding_barrel"/>
</dbReference>
<feature type="binding site" evidence="5">
    <location>
        <position position="344"/>
    </location>
    <ligand>
        <name>substrate</name>
    </ligand>
</feature>
<dbReference type="FunFam" id="3.20.20.10:FF:000003">
    <property type="entry name" value="Diaminopimelate decarboxylase"/>
    <property type="match status" value="1"/>
</dbReference>
<dbReference type="InterPro" id="IPR002986">
    <property type="entry name" value="DAP_deCOOHase_LysA"/>
</dbReference>
<evidence type="ECO:0000256" key="3">
    <source>
        <dbReference type="ARBA" id="ARBA00022898"/>
    </source>
</evidence>
<dbReference type="GO" id="GO:0008836">
    <property type="term" value="F:diaminopimelate decarboxylase activity"/>
    <property type="evidence" value="ECO:0007669"/>
    <property type="project" value="UniProtKB-UniRule"/>
</dbReference>
<feature type="binding site" evidence="5">
    <location>
        <position position="316"/>
    </location>
    <ligand>
        <name>substrate</name>
    </ligand>
</feature>
<evidence type="ECO:0000256" key="5">
    <source>
        <dbReference type="HAMAP-Rule" id="MF_02120"/>
    </source>
</evidence>
<name>A0A7C3RCW4_ARCFL</name>
<dbReference type="PROSITE" id="PS00878">
    <property type="entry name" value="ODR_DC_2_1"/>
    <property type="match status" value="1"/>
</dbReference>
<evidence type="ECO:0000259" key="9">
    <source>
        <dbReference type="Pfam" id="PF02784"/>
    </source>
</evidence>
<protein>
    <recommendedName>
        <fullName evidence="5 6">Diaminopimelate decarboxylase</fullName>
        <shortName evidence="5">DAP decarboxylase</shortName>
        <shortName evidence="5">DAPDC</shortName>
        <ecNumber evidence="5 6">4.1.1.20</ecNumber>
    </recommendedName>
</protein>
<dbReference type="HAMAP" id="MF_02120">
    <property type="entry name" value="LysA"/>
    <property type="match status" value="1"/>
</dbReference>
<dbReference type="PRINTS" id="PR01181">
    <property type="entry name" value="DAPDCRBXLASE"/>
</dbReference>
<comment type="similarity">
    <text evidence="5">Belongs to the Orn/Lys/Arg decarboxylase class-II family. LysA subfamily.</text>
</comment>
<dbReference type="CDD" id="cd06828">
    <property type="entry name" value="PLPDE_III_DapDC"/>
    <property type="match status" value="1"/>
</dbReference>